<proteinExistence type="predicted"/>
<dbReference type="AlphaFoldDB" id="A0A059Y290"/>
<keyword evidence="2" id="KW-1185">Reference proteome</keyword>
<protein>
    <submittedName>
        <fullName evidence="1">Uncharacterized protein</fullName>
    </submittedName>
</protein>
<evidence type="ECO:0000313" key="2">
    <source>
        <dbReference type="Proteomes" id="UP000027059"/>
    </source>
</evidence>
<organism evidence="1 2">
    <name type="scientific">Leptospirillum ferriphilum YSK</name>
    <dbReference type="NCBI Taxonomy" id="1441628"/>
    <lineage>
        <taxon>Bacteria</taxon>
        <taxon>Pseudomonadati</taxon>
        <taxon>Nitrospirota</taxon>
        <taxon>Nitrospiria</taxon>
        <taxon>Nitrospirales</taxon>
        <taxon>Nitrospiraceae</taxon>
        <taxon>Leptospirillum</taxon>
    </lineage>
</organism>
<dbReference type="KEGG" id="lfp:Y981_04525"/>
<reference evidence="2" key="1">
    <citation type="submission" date="2014-02" db="EMBL/GenBank/DDBJ databases">
        <title>Complete genome sequence and comparative genomic analysis of the nitrogen-fixing bacterium Leptospirillum ferriphilum YSK.</title>
        <authorList>
            <person name="Guo X."/>
            <person name="Yin H."/>
            <person name="Liang Y."/>
            <person name="Hu Q."/>
            <person name="Ma L."/>
            <person name="Xiao Y."/>
            <person name="Zhang X."/>
            <person name="Qiu G."/>
            <person name="Liu X."/>
        </authorList>
    </citation>
    <scope>NUCLEOTIDE SEQUENCE [LARGE SCALE GENOMIC DNA]</scope>
    <source>
        <strain evidence="2">YSK</strain>
    </source>
</reference>
<dbReference type="HOGENOM" id="CLU_1775117_0_0_0"/>
<sequence>MIGVKCQKKTRDPSLVTPEASRVPLLGFELDPGVRSITKRFFRRPPATAEVIRSCSVLAHFFPICVRDLDLSLDFIRTIFETLHDRLVHGILLSSERKRLPPESGCDRGDTGPATSGLLRFSPEKTEFLFRTKRLDVGEHILDVLL</sequence>
<accession>A0A059Y290</accession>
<evidence type="ECO:0000313" key="1">
    <source>
        <dbReference type="EMBL" id="AIA31612.1"/>
    </source>
</evidence>
<gene>
    <name evidence="1" type="ORF">Y981_04525</name>
</gene>
<name>A0A059Y290_9BACT</name>
<dbReference type="EMBL" id="CP007243">
    <property type="protein sequence ID" value="AIA31612.1"/>
    <property type="molecule type" value="Genomic_DNA"/>
</dbReference>
<reference evidence="1 2" key="2">
    <citation type="journal article" date="2015" name="Biomed. Res. Int.">
        <title>Effects of Arsenite Resistance on the Growth and Functional Gene Expression of Leptospirillum ferriphilum and Acidithiobacillus thiooxidans in Pure Culture and Coculture.</title>
        <authorList>
            <person name="Jiang H."/>
            <person name="Liang Y."/>
            <person name="Yin H."/>
            <person name="Xiao Y."/>
            <person name="Guo X."/>
            <person name="Xu Y."/>
            <person name="Hu Q."/>
            <person name="Liu H."/>
            <person name="Liu X."/>
        </authorList>
    </citation>
    <scope>NUCLEOTIDE SEQUENCE [LARGE SCALE GENOMIC DNA]</scope>
    <source>
        <strain evidence="1 2">YSK</strain>
    </source>
</reference>
<dbReference type="Proteomes" id="UP000027059">
    <property type="component" value="Chromosome"/>
</dbReference>